<dbReference type="GO" id="GO:0004553">
    <property type="term" value="F:hydrolase activity, hydrolyzing O-glycosyl compounds"/>
    <property type="evidence" value="ECO:0007669"/>
    <property type="project" value="InterPro"/>
</dbReference>
<dbReference type="CDD" id="cd14752">
    <property type="entry name" value="GH31_N"/>
    <property type="match status" value="1"/>
</dbReference>
<dbReference type="InterPro" id="IPR030458">
    <property type="entry name" value="Glyco_hydro_31_AS"/>
</dbReference>
<dbReference type="InterPro" id="IPR011013">
    <property type="entry name" value="Gal_mutarotase_sf_dom"/>
</dbReference>
<evidence type="ECO:0000313" key="10">
    <source>
        <dbReference type="Proteomes" id="UP000199263"/>
    </source>
</evidence>
<dbReference type="SUPFAM" id="SSF51011">
    <property type="entry name" value="Glycosyl hydrolase domain"/>
    <property type="match status" value="1"/>
</dbReference>
<dbReference type="PANTHER" id="PTHR22762:SF166">
    <property type="entry name" value="ALPHA-GLUCOSIDASE"/>
    <property type="match status" value="1"/>
</dbReference>
<evidence type="ECO:0000259" key="5">
    <source>
        <dbReference type="Pfam" id="PF01055"/>
    </source>
</evidence>
<dbReference type="CDD" id="cd06604">
    <property type="entry name" value="GH31_glucosidase_II_MalA"/>
    <property type="match status" value="1"/>
</dbReference>
<evidence type="ECO:0000256" key="2">
    <source>
        <dbReference type="ARBA" id="ARBA00022801"/>
    </source>
</evidence>
<reference evidence="9 10" key="1">
    <citation type="submission" date="2016-10" db="EMBL/GenBank/DDBJ databases">
        <authorList>
            <person name="de Groot N.N."/>
        </authorList>
    </citation>
    <scope>NUCLEOTIDE SEQUENCE [LARGE SCALE GENOMIC DNA]</scope>
    <source>
        <strain evidence="9 10">DSM 12992</strain>
    </source>
</reference>
<dbReference type="InterPro" id="IPR033403">
    <property type="entry name" value="DUF5110"/>
</dbReference>
<accession>A0A1I1PLU9</accession>
<dbReference type="InterPro" id="IPR000322">
    <property type="entry name" value="Glyco_hydro_31_TIM"/>
</dbReference>
<dbReference type="GO" id="GO:0005975">
    <property type="term" value="P:carbohydrate metabolic process"/>
    <property type="evidence" value="ECO:0007669"/>
    <property type="project" value="InterPro"/>
</dbReference>
<dbReference type="RefSeq" id="WP_090092138.1">
    <property type="nucleotide sequence ID" value="NZ_FOMG01000018.1"/>
</dbReference>
<dbReference type="AlphaFoldDB" id="A0A1I1PLU9"/>
<evidence type="ECO:0000259" key="7">
    <source>
        <dbReference type="Pfam" id="PF17137"/>
    </source>
</evidence>
<keyword evidence="10" id="KW-1185">Reference proteome</keyword>
<dbReference type="Gene3D" id="2.60.40.1180">
    <property type="entry name" value="Golgi alpha-mannosidase II"/>
    <property type="match status" value="2"/>
</dbReference>
<dbReference type="InterPro" id="IPR013780">
    <property type="entry name" value="Glyco_hydro_b"/>
</dbReference>
<dbReference type="Gene3D" id="2.60.40.1760">
    <property type="entry name" value="glycosyl hydrolase (family 31)"/>
    <property type="match status" value="1"/>
</dbReference>
<evidence type="ECO:0000259" key="6">
    <source>
        <dbReference type="Pfam" id="PF13802"/>
    </source>
</evidence>
<feature type="domain" description="Glycoside hydrolase family 31 TIM barrel" evidence="5">
    <location>
        <begin position="249"/>
        <end position="571"/>
    </location>
</feature>
<dbReference type="Gene3D" id="3.20.20.80">
    <property type="entry name" value="Glycosidases"/>
    <property type="match status" value="2"/>
</dbReference>
<dbReference type="Pfam" id="PF21365">
    <property type="entry name" value="Glyco_hydro_31_3rd"/>
    <property type="match status" value="1"/>
</dbReference>
<dbReference type="PANTHER" id="PTHR22762">
    <property type="entry name" value="ALPHA-GLUCOSIDASE"/>
    <property type="match status" value="1"/>
</dbReference>
<keyword evidence="3 4" id="KW-0326">Glycosidase</keyword>
<evidence type="ECO:0000256" key="3">
    <source>
        <dbReference type="ARBA" id="ARBA00023295"/>
    </source>
</evidence>
<dbReference type="InterPro" id="IPR025887">
    <property type="entry name" value="Glyco_hydro_31_N_dom"/>
</dbReference>
<dbReference type="GO" id="GO:0030246">
    <property type="term" value="F:carbohydrate binding"/>
    <property type="evidence" value="ECO:0007669"/>
    <property type="project" value="InterPro"/>
</dbReference>
<gene>
    <name evidence="9" type="ORF">SAMN05421842_11877</name>
</gene>
<feature type="domain" description="DUF5110" evidence="7">
    <location>
        <begin position="682"/>
        <end position="749"/>
    </location>
</feature>
<evidence type="ECO:0000313" key="9">
    <source>
        <dbReference type="EMBL" id="SFD06980.1"/>
    </source>
</evidence>
<evidence type="ECO:0000259" key="8">
    <source>
        <dbReference type="Pfam" id="PF21365"/>
    </source>
</evidence>
<proteinExistence type="inferred from homology"/>
<dbReference type="Proteomes" id="UP000199263">
    <property type="component" value="Unassembled WGS sequence"/>
</dbReference>
<evidence type="ECO:0000256" key="1">
    <source>
        <dbReference type="ARBA" id="ARBA00007806"/>
    </source>
</evidence>
<dbReference type="OrthoDB" id="176168at2"/>
<dbReference type="SUPFAM" id="SSF74650">
    <property type="entry name" value="Galactose mutarotase-like"/>
    <property type="match status" value="1"/>
</dbReference>
<dbReference type="STRING" id="119641.SAMN05421842_11877"/>
<feature type="domain" description="Glycoside hydrolase family 31 N-terminal" evidence="6">
    <location>
        <begin position="25"/>
        <end position="207"/>
    </location>
</feature>
<comment type="similarity">
    <text evidence="1 4">Belongs to the glycosyl hydrolase 31 family.</text>
</comment>
<feature type="domain" description="Glycosyl hydrolase family 31 C-terminal" evidence="8">
    <location>
        <begin position="580"/>
        <end position="666"/>
    </location>
</feature>
<organism evidence="9 10">
    <name type="scientific">Clostridium uliginosum</name>
    <dbReference type="NCBI Taxonomy" id="119641"/>
    <lineage>
        <taxon>Bacteria</taxon>
        <taxon>Bacillati</taxon>
        <taxon>Bacillota</taxon>
        <taxon>Clostridia</taxon>
        <taxon>Eubacteriales</taxon>
        <taxon>Clostridiaceae</taxon>
        <taxon>Clostridium</taxon>
    </lineage>
</organism>
<evidence type="ECO:0000256" key="4">
    <source>
        <dbReference type="RuleBase" id="RU361185"/>
    </source>
</evidence>
<dbReference type="SUPFAM" id="SSF51445">
    <property type="entry name" value="(Trans)glycosidases"/>
    <property type="match status" value="1"/>
</dbReference>
<sequence length="787" mass="92137">MFGKIISYEIDSNKINIKFEDKIGSIEIITPDIINIFSSFRYEDHFSRAIEDLKTIECNFDIKRENDYLEVVTDKLIVKIYDNFKVDFYNKDLELLCGDYRGERKPLVRCEYNLASIEDHKVEESTDELNIQVIKKLKGDEKFYGLGDKTGYLNKRGYEYEMWNTDEPMPHVESFKALYKSIPFFIALTENNTFGIFFDNNFKTHFDMGKENEEYYYFGSNDGNLDYYFINGNNMMDVVGGYTYLTGKTPLPQMWTLGYQQSRWSYYPESRVKEIAEGFRKNDIPCDVIHLDIDYMEKYKVFTWDKEKFSDPNKFLSDFKDDGFKVVTIIDPGVKKEKGYDIYEEGMRNRYFATDKDGITYVNKVWPGDAVYPDFSNSKARTWWAENQKIMMDAGVSGIWNDMNEPASFNGPLPDDVQFNNEGRGGDHTEIHNIYGHLMSKATYEGIKKITNKRPFVITRACYAGSQKYSTVWTGDNQSFWEHLRMSIPMLCNLGLSGFSFSGVDVGGFSADCTKELLSRWVQVGCFSTLFRNHSSMPTRDQEPWAFDEQTLNINRKYIKLRYKLIPYLYDTLWQGETTGLPVMRPLVLHYSNDKNVHEINDEFLFGENILVSPVVEQGKRTKEVYLPNGVWIDYWTKEEIIGGKSILREAPLDLCPMYIKKGSIIPNYPEQRYIGDKQIKELTFDVYPGEAEYIHYVDDGETFEYKDGKYNLYQFNMTENEDKLNIEIKTPYLEYENKYDTFKIILNNLDINKVKFNNMDVEYKENNKSIQVIIPAIQGILSIKKK</sequence>
<dbReference type="Pfam" id="PF01055">
    <property type="entry name" value="Glyco_hydro_31_2nd"/>
    <property type="match status" value="1"/>
</dbReference>
<dbReference type="EMBL" id="FOMG01000018">
    <property type="protein sequence ID" value="SFD06980.1"/>
    <property type="molecule type" value="Genomic_DNA"/>
</dbReference>
<dbReference type="InterPro" id="IPR048395">
    <property type="entry name" value="Glyco_hydro_31_C"/>
</dbReference>
<keyword evidence="2 4" id="KW-0378">Hydrolase</keyword>
<dbReference type="PROSITE" id="PS00129">
    <property type="entry name" value="GLYCOSYL_HYDROL_F31_1"/>
    <property type="match status" value="1"/>
</dbReference>
<dbReference type="InterPro" id="IPR017853">
    <property type="entry name" value="GH"/>
</dbReference>
<protein>
    <submittedName>
        <fullName evidence="9">Alpha-glucosidase</fullName>
    </submittedName>
</protein>
<dbReference type="Pfam" id="PF13802">
    <property type="entry name" value="Gal_mutarotas_2"/>
    <property type="match status" value="1"/>
</dbReference>
<dbReference type="Pfam" id="PF17137">
    <property type="entry name" value="DUF5110"/>
    <property type="match status" value="1"/>
</dbReference>
<name>A0A1I1PLU9_9CLOT</name>